<dbReference type="SUPFAM" id="SSF47459">
    <property type="entry name" value="HLH, helix-loop-helix DNA-binding domain"/>
    <property type="match status" value="1"/>
</dbReference>
<dbReference type="InterPro" id="IPR000014">
    <property type="entry name" value="PAS"/>
</dbReference>
<dbReference type="PROSITE" id="PS50112">
    <property type="entry name" value="PAS"/>
    <property type="match status" value="1"/>
</dbReference>
<dbReference type="Pfam" id="PF14598">
    <property type="entry name" value="PAS_11"/>
    <property type="match status" value="1"/>
</dbReference>
<evidence type="ECO:0000313" key="9">
    <source>
        <dbReference type="WBParaSite" id="PTRK_0001312300.1"/>
    </source>
</evidence>
<feature type="domain" description="BHLH" evidence="7">
    <location>
        <begin position="1"/>
        <end position="47"/>
    </location>
</feature>
<dbReference type="WBParaSite" id="PTRK_0001312300.1">
    <property type="protein sequence ID" value="PTRK_0001312300.1"/>
    <property type="gene ID" value="PTRK_0001312300"/>
</dbReference>
<dbReference type="InterPro" id="IPR011598">
    <property type="entry name" value="bHLH_dom"/>
</dbReference>
<evidence type="ECO:0000256" key="3">
    <source>
        <dbReference type="ARBA" id="ARBA00023015"/>
    </source>
</evidence>
<dbReference type="CDD" id="cd11391">
    <property type="entry name" value="bHLH_PAS"/>
    <property type="match status" value="1"/>
</dbReference>
<evidence type="ECO:0000256" key="2">
    <source>
        <dbReference type="ARBA" id="ARBA00022737"/>
    </source>
</evidence>
<dbReference type="GO" id="GO:0000981">
    <property type="term" value="F:DNA-binding transcription factor activity, RNA polymerase II-specific"/>
    <property type="evidence" value="ECO:0007669"/>
    <property type="project" value="TreeGrafter"/>
</dbReference>
<evidence type="ECO:0000259" key="6">
    <source>
        <dbReference type="PROSITE" id="PS50112"/>
    </source>
</evidence>
<dbReference type="GO" id="GO:0046983">
    <property type="term" value="F:protein dimerization activity"/>
    <property type="evidence" value="ECO:0007669"/>
    <property type="project" value="InterPro"/>
</dbReference>
<organism evidence="8 9">
    <name type="scientific">Parastrongyloides trichosuri</name>
    <name type="common">Possum-specific nematode worm</name>
    <dbReference type="NCBI Taxonomy" id="131310"/>
    <lineage>
        <taxon>Eukaryota</taxon>
        <taxon>Metazoa</taxon>
        <taxon>Ecdysozoa</taxon>
        <taxon>Nematoda</taxon>
        <taxon>Chromadorea</taxon>
        <taxon>Rhabditida</taxon>
        <taxon>Tylenchina</taxon>
        <taxon>Panagrolaimomorpha</taxon>
        <taxon>Strongyloidoidea</taxon>
        <taxon>Strongyloididae</taxon>
        <taxon>Parastrongyloides</taxon>
    </lineage>
</organism>
<reference evidence="9" key="1">
    <citation type="submission" date="2017-02" db="UniProtKB">
        <authorList>
            <consortium name="WormBaseParasite"/>
        </authorList>
    </citation>
    <scope>IDENTIFICATION</scope>
</reference>
<keyword evidence="5" id="KW-0539">Nucleus</keyword>
<dbReference type="Proteomes" id="UP000038045">
    <property type="component" value="Unplaced"/>
</dbReference>
<protein>
    <submittedName>
        <fullName evidence="9">BHLH domain-containing protein</fullName>
    </submittedName>
</protein>
<dbReference type="InterPro" id="IPR036638">
    <property type="entry name" value="HLH_DNA-bd_sf"/>
</dbReference>
<dbReference type="InterPro" id="IPR035965">
    <property type="entry name" value="PAS-like_dom_sf"/>
</dbReference>
<comment type="subcellular location">
    <subcellularLocation>
        <location evidence="1">Nucleus</location>
    </subcellularLocation>
</comment>
<dbReference type="STRING" id="131310.A0A0N4ZWQ7"/>
<evidence type="ECO:0000259" key="7">
    <source>
        <dbReference type="PROSITE" id="PS50888"/>
    </source>
</evidence>
<evidence type="ECO:0000256" key="5">
    <source>
        <dbReference type="ARBA" id="ARBA00023242"/>
    </source>
</evidence>
<dbReference type="AlphaFoldDB" id="A0A0N4ZWQ7"/>
<feature type="domain" description="PAS" evidence="6">
    <location>
        <begin position="74"/>
        <end position="123"/>
    </location>
</feature>
<dbReference type="Pfam" id="PF00989">
    <property type="entry name" value="PAS"/>
    <property type="match status" value="1"/>
</dbReference>
<dbReference type="PANTHER" id="PTHR23043:SF17">
    <property type="entry name" value="PROTEIN SIMILAR"/>
    <property type="match status" value="1"/>
</dbReference>
<sequence>MAQKRRIEENKQIDYIASLLPISQVISKEHMDKTSIVRLALSYIKLQKYLTARYPLYNHKFNQIQQYNCYENNLIELIDSFILFATSSNQILYVTETISIFMGLSQIDLIGNNLLSYFHPDDHYNFNNIKQYIFNVMYNYNTITTVTIPVRMKSTLTRRSNKDVFNDIIGYKTVTLDITCGSLMMNNQLITYYMLNITPITTAIGLSIKLKNDTFVLTLTTDFYIWYYENDNEVIENNFTEGIRKNSFYKFIHPDDLITVTDMHKQVLCMGTGKSNFFRLINIGKYNNEIYVEAEALLFTPHGSKDKIKYISIICTFLT</sequence>
<evidence type="ECO:0000256" key="1">
    <source>
        <dbReference type="ARBA" id="ARBA00004123"/>
    </source>
</evidence>
<accession>A0A0N4ZWQ7</accession>
<dbReference type="GO" id="GO:0000977">
    <property type="term" value="F:RNA polymerase II transcription regulatory region sequence-specific DNA binding"/>
    <property type="evidence" value="ECO:0007669"/>
    <property type="project" value="TreeGrafter"/>
</dbReference>
<keyword evidence="2" id="KW-0677">Repeat</keyword>
<dbReference type="GO" id="GO:0005634">
    <property type="term" value="C:nucleus"/>
    <property type="evidence" value="ECO:0007669"/>
    <property type="project" value="UniProtKB-SubCell"/>
</dbReference>
<name>A0A0N4ZWQ7_PARTI</name>
<dbReference type="CDD" id="cd00130">
    <property type="entry name" value="PAS"/>
    <property type="match status" value="1"/>
</dbReference>
<evidence type="ECO:0000256" key="4">
    <source>
        <dbReference type="ARBA" id="ARBA00023163"/>
    </source>
</evidence>
<keyword evidence="8" id="KW-1185">Reference proteome</keyword>
<dbReference type="PANTHER" id="PTHR23043">
    <property type="entry name" value="HYPOXIA-INDUCIBLE FACTOR 1 ALPHA"/>
    <property type="match status" value="1"/>
</dbReference>
<dbReference type="InterPro" id="IPR013767">
    <property type="entry name" value="PAS_fold"/>
</dbReference>
<dbReference type="GO" id="GO:0010557">
    <property type="term" value="P:positive regulation of macromolecule biosynthetic process"/>
    <property type="evidence" value="ECO:0007669"/>
    <property type="project" value="UniProtKB-ARBA"/>
</dbReference>
<dbReference type="PROSITE" id="PS50888">
    <property type="entry name" value="BHLH"/>
    <property type="match status" value="1"/>
</dbReference>
<keyword evidence="3" id="KW-0805">Transcription regulation</keyword>
<dbReference type="SUPFAM" id="SSF55785">
    <property type="entry name" value="PYP-like sensor domain (PAS domain)"/>
    <property type="match status" value="1"/>
</dbReference>
<evidence type="ECO:0000313" key="8">
    <source>
        <dbReference type="Proteomes" id="UP000038045"/>
    </source>
</evidence>
<dbReference type="Gene3D" id="3.30.450.20">
    <property type="entry name" value="PAS domain"/>
    <property type="match status" value="2"/>
</dbReference>
<dbReference type="SMART" id="SM00091">
    <property type="entry name" value="PAS"/>
    <property type="match status" value="1"/>
</dbReference>
<proteinExistence type="predicted"/>
<keyword evidence="4" id="KW-0804">Transcription</keyword>